<proteinExistence type="predicted"/>
<protein>
    <submittedName>
        <fullName evidence="1">Uncharacterized protein</fullName>
    </submittedName>
</protein>
<dbReference type="EMBL" id="ATMH01004172">
    <property type="protein sequence ID" value="EPY30227.1"/>
    <property type="molecule type" value="Genomic_DNA"/>
</dbReference>
<keyword evidence="2" id="KW-1185">Reference proteome</keyword>
<comment type="caution">
    <text evidence="1">The sequence shown here is derived from an EMBL/GenBank/DDBJ whole genome shotgun (WGS) entry which is preliminary data.</text>
</comment>
<dbReference type="Proteomes" id="UP000015354">
    <property type="component" value="Unassembled WGS sequence"/>
</dbReference>
<evidence type="ECO:0000313" key="1">
    <source>
        <dbReference type="EMBL" id="EPY30227.1"/>
    </source>
</evidence>
<organism evidence="1 2">
    <name type="scientific">Strigomonas culicis</name>
    <dbReference type="NCBI Taxonomy" id="28005"/>
    <lineage>
        <taxon>Eukaryota</taxon>
        <taxon>Discoba</taxon>
        <taxon>Euglenozoa</taxon>
        <taxon>Kinetoplastea</taxon>
        <taxon>Metakinetoplastina</taxon>
        <taxon>Trypanosomatida</taxon>
        <taxon>Trypanosomatidae</taxon>
        <taxon>Strigomonadinae</taxon>
        <taxon>Strigomonas</taxon>
    </lineage>
</organism>
<name>S9UHE0_9TRYP</name>
<evidence type="ECO:0000313" key="2">
    <source>
        <dbReference type="Proteomes" id="UP000015354"/>
    </source>
</evidence>
<sequence length="620" mass="67663">MVHVHALLRRGRQAEGLPRGRRQLVLRAVEVDRQRRHQRHRAVLLLRKEVRRRHAVRAVGPRRRVALQRGATVALHGRPLALRGPPRDGDAVRAEVRGQLNERAEVEEAPERLRHRVVLPLRLQEVGRVVAQLLRGHLRQLRLARAVLLLAVDDRLVLLQHECVPLALFVVPQPQEAAPRAQLAGGAVEEEVFVQLLGEVGLRVLRRIRGKGRVRVRAQAAALGRLAALRDDALEVVAHLLVAVDVRDAHLDVLHVVRLGVRVALHAHVLRELALRAGVVADAAALQKGPQLQHDVIQRQVDAGHLQLVALAEGEERAVHLKSQGLAHLQLRRGQPRALVLRQADKVIHLPRSHVAADAAELPAHLLHAAAARPVGRAAAARAVRRGEPAGGVAQLRVVLRVRVGRRAGGGARVLHILPRHLPQAVQQLQHLAVRVAAGALRVGVRLEHLEHGRDAGEQLLHHRRGQLLLLQEKAHLLPAVDGVLLFEDELAAGARQQLRGGAAAATGSSTADAAAAAGRGRRAERPQEGHVGGVHCRRIGSDGFRRGDEAALLRDEGGADRVRLDARHAQPQHGLLLAEGVAGEVEEVVAVGLLREEQVLQGADQLRVVRHIVQHHLDF</sequence>
<reference evidence="1 2" key="1">
    <citation type="journal article" date="2013" name="PLoS ONE">
        <title>Predicting the Proteins of Angomonas deanei, Strigomonas culicis and Their Respective Endosymbionts Reveals New Aspects of the Trypanosomatidae Family.</title>
        <authorList>
            <person name="Motta M.C."/>
            <person name="Martins A.C."/>
            <person name="de Souza S.S."/>
            <person name="Catta-Preta C.M."/>
            <person name="Silva R."/>
            <person name="Klein C.C."/>
            <person name="de Almeida L.G."/>
            <person name="de Lima Cunha O."/>
            <person name="Ciapina L.P."/>
            <person name="Brocchi M."/>
            <person name="Colabardini A.C."/>
            <person name="de Araujo Lima B."/>
            <person name="Machado C.R."/>
            <person name="de Almeida Soares C.M."/>
            <person name="Probst C.M."/>
            <person name="de Menezes C.B."/>
            <person name="Thompson C.E."/>
            <person name="Bartholomeu D.C."/>
            <person name="Gradia D.F."/>
            <person name="Pavoni D.P."/>
            <person name="Grisard E.C."/>
            <person name="Fantinatti-Garboggini F."/>
            <person name="Marchini F.K."/>
            <person name="Rodrigues-Luiz G.F."/>
            <person name="Wagner G."/>
            <person name="Goldman G.H."/>
            <person name="Fietto J.L."/>
            <person name="Elias M.C."/>
            <person name="Goldman M.H."/>
            <person name="Sagot M.F."/>
            <person name="Pereira M."/>
            <person name="Stoco P.H."/>
            <person name="de Mendonca-Neto R.P."/>
            <person name="Teixeira S.M."/>
            <person name="Maciel T.E."/>
            <person name="de Oliveira Mendes T.A."/>
            <person name="Urmenyi T.P."/>
            <person name="de Souza W."/>
            <person name="Schenkman S."/>
            <person name="de Vasconcelos A.T."/>
        </authorList>
    </citation>
    <scope>NUCLEOTIDE SEQUENCE [LARGE SCALE GENOMIC DNA]</scope>
</reference>
<accession>S9UHE0</accession>
<dbReference type="AlphaFoldDB" id="S9UHE0"/>
<gene>
    <name evidence="1" type="ORF">STCU_04172</name>
</gene>